<dbReference type="GO" id="GO:0016020">
    <property type="term" value="C:membrane"/>
    <property type="evidence" value="ECO:0007669"/>
    <property type="project" value="UniProtKB-SubCell"/>
</dbReference>
<evidence type="ECO:0000256" key="3">
    <source>
        <dbReference type="ARBA" id="ARBA00022989"/>
    </source>
</evidence>
<keyword evidence="3 5" id="KW-1133">Transmembrane helix</keyword>
<sequence length="172" mass="19261">MDIVIGIILIIGLYHGIKNGLFVEIASIISFILGVFIAIKFSYLVKGFLEGFVNWNPKTIQITAFVLTLIMVVIGVHFLAKIFTKIADFAFLGWANKLGGGIFSVLKTALLIGIVLNLVQKTNIDNQFISKEKQDKSVFYRPILDTTAFIMPMVTKWIDDVKKVYEETTLTP</sequence>
<dbReference type="GO" id="GO:0009403">
    <property type="term" value="P:toxin biosynthetic process"/>
    <property type="evidence" value="ECO:0007669"/>
    <property type="project" value="InterPro"/>
</dbReference>
<dbReference type="OrthoDB" id="9799585at2"/>
<evidence type="ECO:0000256" key="1">
    <source>
        <dbReference type="ARBA" id="ARBA00004141"/>
    </source>
</evidence>
<feature type="transmembrane region" description="Helical" evidence="5">
    <location>
        <begin position="21"/>
        <end position="39"/>
    </location>
</feature>
<organism evidence="6 7">
    <name type="scientific">Flavobacterium lacus</name>
    <dbReference type="NCBI Taxonomy" id="1353778"/>
    <lineage>
        <taxon>Bacteria</taxon>
        <taxon>Pseudomonadati</taxon>
        <taxon>Bacteroidota</taxon>
        <taxon>Flavobacteriia</taxon>
        <taxon>Flavobacteriales</taxon>
        <taxon>Flavobacteriaceae</taxon>
        <taxon>Flavobacterium</taxon>
    </lineage>
</organism>
<accession>A0A328WN98</accession>
<comment type="subcellular location">
    <subcellularLocation>
        <location evidence="1">Membrane</location>
        <topology evidence="1">Multi-pass membrane protein</topology>
    </subcellularLocation>
</comment>
<dbReference type="AlphaFoldDB" id="A0A328WN98"/>
<feature type="transmembrane region" description="Helical" evidence="5">
    <location>
        <begin position="101"/>
        <end position="119"/>
    </location>
</feature>
<protein>
    <submittedName>
        <fullName evidence="6">Membrane protein required for colicin V production</fullName>
    </submittedName>
</protein>
<dbReference type="Pfam" id="PF02674">
    <property type="entry name" value="Colicin_V"/>
    <property type="match status" value="1"/>
</dbReference>
<evidence type="ECO:0000313" key="6">
    <source>
        <dbReference type="EMBL" id="RAR46765.1"/>
    </source>
</evidence>
<dbReference type="PANTHER" id="PTHR37306:SF1">
    <property type="entry name" value="COLICIN V PRODUCTION PROTEIN"/>
    <property type="match status" value="1"/>
</dbReference>
<evidence type="ECO:0000256" key="2">
    <source>
        <dbReference type="ARBA" id="ARBA00022692"/>
    </source>
</evidence>
<evidence type="ECO:0000256" key="4">
    <source>
        <dbReference type="ARBA" id="ARBA00023136"/>
    </source>
</evidence>
<dbReference type="EMBL" id="QLSV01000015">
    <property type="protein sequence ID" value="RAR46765.1"/>
    <property type="molecule type" value="Genomic_DNA"/>
</dbReference>
<dbReference type="Proteomes" id="UP000249518">
    <property type="component" value="Unassembled WGS sequence"/>
</dbReference>
<keyword evidence="4 5" id="KW-0472">Membrane</keyword>
<evidence type="ECO:0000313" key="7">
    <source>
        <dbReference type="Proteomes" id="UP000249518"/>
    </source>
</evidence>
<evidence type="ECO:0000256" key="5">
    <source>
        <dbReference type="SAM" id="Phobius"/>
    </source>
</evidence>
<feature type="transmembrane region" description="Helical" evidence="5">
    <location>
        <begin position="59"/>
        <end position="80"/>
    </location>
</feature>
<dbReference type="PANTHER" id="PTHR37306">
    <property type="entry name" value="COLICIN V PRODUCTION PROTEIN"/>
    <property type="match status" value="1"/>
</dbReference>
<reference evidence="6 7" key="1">
    <citation type="submission" date="2018-06" db="EMBL/GenBank/DDBJ databases">
        <title>Genomic Encyclopedia of Type Strains, Phase III (KMG-III): the genomes of soil and plant-associated and newly described type strains.</title>
        <authorList>
            <person name="Whitman W."/>
        </authorList>
    </citation>
    <scope>NUCLEOTIDE SEQUENCE [LARGE SCALE GENOMIC DNA]</scope>
    <source>
        <strain evidence="6 7">CGMCC 1.12504</strain>
    </source>
</reference>
<dbReference type="RefSeq" id="WP_112087064.1">
    <property type="nucleotide sequence ID" value="NZ_QLSV01000015.1"/>
</dbReference>
<dbReference type="InterPro" id="IPR003825">
    <property type="entry name" value="Colicin-V_CvpA"/>
</dbReference>
<name>A0A328WN98_9FLAO</name>
<keyword evidence="7" id="KW-1185">Reference proteome</keyword>
<keyword evidence="2 5" id="KW-0812">Transmembrane</keyword>
<proteinExistence type="predicted"/>
<comment type="caution">
    <text evidence="6">The sequence shown here is derived from an EMBL/GenBank/DDBJ whole genome shotgun (WGS) entry which is preliminary data.</text>
</comment>
<gene>
    <name evidence="6" type="ORF">B0I10_11574</name>
</gene>